<gene>
    <name evidence="2" type="primary">yfdE</name>
    <name evidence="2" type="ORF">MGLY_09660</name>
</gene>
<dbReference type="Gene3D" id="3.40.50.10540">
    <property type="entry name" value="Crotonobetainyl-coa:carnitine coa-transferase, domain 1"/>
    <property type="match status" value="1"/>
</dbReference>
<dbReference type="SUPFAM" id="SSF89796">
    <property type="entry name" value="CoA-transferase family III (CaiB/BaiF)"/>
    <property type="match status" value="1"/>
</dbReference>
<dbReference type="Proteomes" id="UP000425916">
    <property type="component" value="Chromosome"/>
</dbReference>
<evidence type="ECO:0000256" key="1">
    <source>
        <dbReference type="ARBA" id="ARBA00022679"/>
    </source>
</evidence>
<keyword evidence="3" id="KW-1185">Reference proteome</keyword>
<dbReference type="RefSeq" id="WP_156272228.1">
    <property type="nucleotide sequence ID" value="NZ_CP046244.1"/>
</dbReference>
<accession>A0A6I5ZPS9</accession>
<evidence type="ECO:0000313" key="3">
    <source>
        <dbReference type="Proteomes" id="UP000425916"/>
    </source>
</evidence>
<proteinExistence type="predicted"/>
<dbReference type="GO" id="GO:0008410">
    <property type="term" value="F:CoA-transferase activity"/>
    <property type="evidence" value="ECO:0007669"/>
    <property type="project" value="TreeGrafter"/>
</dbReference>
<reference evidence="2 3" key="1">
    <citation type="submission" date="2019-11" db="EMBL/GenBank/DDBJ databases">
        <title>Genome sequence of Moorella glycerini DSM11254.</title>
        <authorList>
            <person name="Poehlein A."/>
            <person name="Boeer T."/>
            <person name="Daniel R."/>
        </authorList>
    </citation>
    <scope>NUCLEOTIDE SEQUENCE [LARGE SCALE GENOMIC DNA]</scope>
    <source>
        <strain evidence="2 3">DSM 11254</strain>
    </source>
</reference>
<dbReference type="EC" id="2.8.3.19" evidence="2"/>
<dbReference type="OrthoDB" id="9797653at2"/>
<dbReference type="Gene3D" id="3.30.1540.10">
    <property type="entry name" value="formyl-coa transferase, domain 3"/>
    <property type="match status" value="1"/>
</dbReference>
<dbReference type="InterPro" id="IPR003673">
    <property type="entry name" value="CoA-Trfase_fam_III"/>
</dbReference>
<keyword evidence="1 2" id="KW-0808">Transferase</keyword>
<dbReference type="PANTHER" id="PTHR48207">
    <property type="entry name" value="SUCCINATE--HYDROXYMETHYLGLUTARATE COA-TRANSFERASE"/>
    <property type="match status" value="1"/>
</dbReference>
<dbReference type="EMBL" id="CP046244">
    <property type="protein sequence ID" value="QGP91625.1"/>
    <property type="molecule type" value="Genomic_DNA"/>
</dbReference>
<dbReference type="InterPro" id="IPR050483">
    <property type="entry name" value="CoA-transferase_III_domain"/>
</dbReference>
<sequence>MAVINSALEGIIVLDLSRVLAAPYCGMILADLGAEVIKIEVPGKGDDAREYPPFINGESGYFMSLNRNKKSLTLNLKHPRGKEVFKTLVKHADVVLENYRPGTMDKLGLGYGVLKEINPRLIYAAISGFGQSGPYASKPAYDLIIQAMGGVMSLTAHPGGLPTRVGSAIGDIAAGMFGAIGILAALRAREVTGKGQLVDVAMLDCQVALLENAIARYWATGKAPLPTGNRHPSITPFQAFPTKDYYVICAAGNDKLWEKFCQAIGKEELVHDPRFESNRLRTENIAELEPILFEVFRQKTTAEWIEIIETAGIPCGPINTVDKVVNDPQVRAREMVVEIDHPVAGKQLIHGVPVKLSDTPGRVRQPAPVLGQHTREVLQKYGLTAEEINLLAQEGVV</sequence>
<dbReference type="AlphaFoldDB" id="A0A6I5ZPS9"/>
<dbReference type="InterPro" id="IPR044855">
    <property type="entry name" value="CoA-Trfase_III_dom3_sf"/>
</dbReference>
<organism evidence="2 3">
    <name type="scientific">Neomoorella glycerini</name>
    <dbReference type="NCBI Taxonomy" id="55779"/>
    <lineage>
        <taxon>Bacteria</taxon>
        <taxon>Bacillati</taxon>
        <taxon>Bacillota</taxon>
        <taxon>Clostridia</taxon>
        <taxon>Neomoorellales</taxon>
        <taxon>Neomoorellaceae</taxon>
        <taxon>Neomoorella</taxon>
    </lineage>
</organism>
<evidence type="ECO:0000313" key="2">
    <source>
        <dbReference type="EMBL" id="QGP91625.1"/>
    </source>
</evidence>
<protein>
    <submittedName>
        <fullName evidence="2">Acetyl-CoA:oxalate CoA-transferase</fullName>
        <ecNumber evidence="2">2.8.3.19</ecNumber>
    </submittedName>
</protein>
<dbReference type="Pfam" id="PF02515">
    <property type="entry name" value="CoA_transf_3"/>
    <property type="match status" value="1"/>
</dbReference>
<dbReference type="PANTHER" id="PTHR48207:SF3">
    <property type="entry name" value="SUCCINATE--HYDROXYMETHYLGLUTARATE COA-TRANSFERASE"/>
    <property type="match status" value="1"/>
</dbReference>
<dbReference type="InterPro" id="IPR023606">
    <property type="entry name" value="CoA-Trfase_III_dom_1_sf"/>
</dbReference>
<name>A0A6I5ZPS9_9FIRM</name>